<evidence type="ECO:0000256" key="1">
    <source>
        <dbReference type="SAM" id="MobiDB-lite"/>
    </source>
</evidence>
<reference evidence="2" key="1">
    <citation type="submission" date="2025-08" db="UniProtKB">
        <authorList>
            <consortium name="RefSeq"/>
        </authorList>
    </citation>
    <scope>IDENTIFICATION</scope>
    <source>
        <tissue evidence="2">Blood</tissue>
    </source>
</reference>
<dbReference type="RefSeq" id="XP_045374246.1">
    <property type="nucleotide sequence ID" value="XM_045518290.1"/>
</dbReference>
<gene>
    <name evidence="2" type="primary">TEX48</name>
</gene>
<proteinExistence type="predicted"/>
<accession>A0A9W3G8E1</accession>
<organism evidence="2">
    <name type="scientific">Camelus bactrianus</name>
    <name type="common">Bactrian camel</name>
    <dbReference type="NCBI Taxonomy" id="9837"/>
    <lineage>
        <taxon>Eukaryota</taxon>
        <taxon>Metazoa</taxon>
        <taxon>Chordata</taxon>
        <taxon>Craniata</taxon>
        <taxon>Vertebrata</taxon>
        <taxon>Euteleostomi</taxon>
        <taxon>Mammalia</taxon>
        <taxon>Eutheria</taxon>
        <taxon>Laurasiatheria</taxon>
        <taxon>Artiodactyla</taxon>
        <taxon>Tylopoda</taxon>
        <taxon>Camelidae</taxon>
        <taxon>Camelus</taxon>
    </lineage>
</organism>
<sequence length="234" mass="26042">MVNKPGSVRYGVHRREGQEGHVGRAIKPTQKVSGTGGLSMDVSPLLTLPGTGACGNFRHMEPLILPKAPGGDSVSTTVCASWRRPRHQEVTQVILGHPTAAHQNLASKMFCFCCKDCEEPDGIDDSRTPSQSQEFQPLKHGRYQPSQRQREVRQFVRGLQKDELDGQNPKHGDTVSRKPLGQPLIEPGKRASYNGGSEFEDVNSHVSKRGFYKRNLNCYFQGHWPYQPCLIGRP</sequence>
<feature type="region of interest" description="Disordered" evidence="1">
    <location>
        <begin position="123"/>
        <end position="196"/>
    </location>
</feature>
<evidence type="ECO:0000313" key="2">
    <source>
        <dbReference type="RefSeq" id="XP_045374246.1"/>
    </source>
</evidence>
<name>A0A9W3G8E1_CAMBA</name>
<feature type="compositionally biased region" description="Basic and acidic residues" evidence="1">
    <location>
        <begin position="148"/>
        <end position="176"/>
    </location>
</feature>
<protein>
    <submittedName>
        <fullName evidence="2">Testis-expressed protein 48</fullName>
    </submittedName>
</protein>
<dbReference type="AlphaFoldDB" id="A0A9W3G8E1"/>
<dbReference type="CTD" id="100505478"/>